<reference evidence="13" key="1">
    <citation type="journal article" date="2019" name="Int. J. Syst. Evol. Microbiol.">
        <title>The Global Catalogue of Microorganisms (GCM) 10K type strain sequencing project: providing services to taxonomists for standard genome sequencing and annotation.</title>
        <authorList>
            <consortium name="The Broad Institute Genomics Platform"/>
            <consortium name="The Broad Institute Genome Sequencing Center for Infectious Disease"/>
            <person name="Wu L."/>
            <person name="Ma J."/>
        </authorList>
    </citation>
    <scope>NUCLEOTIDE SEQUENCE [LARGE SCALE GENOMIC DNA]</scope>
    <source>
        <strain evidence="13">CCUG 60023</strain>
    </source>
</reference>
<dbReference type="InterPro" id="IPR052702">
    <property type="entry name" value="MscS-like_channel"/>
</dbReference>
<feature type="transmembrane region" description="Helical" evidence="8">
    <location>
        <begin position="253"/>
        <end position="276"/>
    </location>
</feature>
<dbReference type="EMBL" id="JBHTJV010000010">
    <property type="protein sequence ID" value="MFD0917199.1"/>
    <property type="molecule type" value="Genomic_DNA"/>
</dbReference>
<dbReference type="SUPFAM" id="SSF50182">
    <property type="entry name" value="Sm-like ribonucleoproteins"/>
    <property type="match status" value="1"/>
</dbReference>
<evidence type="ECO:0000259" key="11">
    <source>
        <dbReference type="Pfam" id="PF21082"/>
    </source>
</evidence>
<evidence type="ECO:0000256" key="9">
    <source>
        <dbReference type="SAM" id="SignalP"/>
    </source>
</evidence>
<keyword evidence="3" id="KW-1003">Cell membrane</keyword>
<dbReference type="Gene3D" id="3.30.70.100">
    <property type="match status" value="1"/>
</dbReference>
<feature type="transmembrane region" description="Helical" evidence="8">
    <location>
        <begin position="597"/>
        <end position="626"/>
    </location>
</feature>
<evidence type="ECO:0000256" key="7">
    <source>
        <dbReference type="SAM" id="MobiDB-lite"/>
    </source>
</evidence>
<protein>
    <submittedName>
        <fullName evidence="12">Mechanosensitive ion channel domain-containing protein</fullName>
    </submittedName>
</protein>
<feature type="transmembrane region" description="Helical" evidence="8">
    <location>
        <begin position="476"/>
        <end position="500"/>
    </location>
</feature>
<sequence>MNTPFRRSTFWFASHYAAAIGIALIALAMTFSPAYAQTEAPLVETVPEQLEQLNRTTDFIERVINSAEGDDDTLIGARSKLLDQRPAIDGVMKPVQDRLSQLNEAITKIGAPPEDGSAEDQLVSEERQRLTNERSELLVLTTRRDDLLNRISRNVDRIAQLRREAFAQALTQRTPISTETFSSLGSDIDQAAFRVWNTVSNWFTGLLNSNPSKLALAAFLAFALAGSFRWFVRNVIRHDMPEYPSKLFLLSNALVKTLIPTLVMGIAAFVFVGVLTAFELYPATVGRILTPIMLATVSYFFIVALASAVFSPDSDKMRLVPFSSHAASRISFLIVILAAVQVLDYVVSSLATAVSAQLTVTLVNSFIAAMLIGLILLALMLVRKDKDVAQRAIPRWLRVPILLISLTIFSVALSGYIGLSRFIAQQIVISGAIVVTIYIGISASRELGEPGNFANTRFGHWLATHRGVLADRMDQYGLLISLSMMAVTLLVGIPALAMQWGSRIDDIWTFVKQLFFGFSIGSFTFSLGNILFGIGVFVLIFFITRLFQRWLSRSVLSRTRADIGVRNSITTGVGYTGIAIACLMGVTAAGFNLASLAIVAGALSLGIGFGLQNVVSNFVSGLILLVERPIKVGDFIETGSHTGTIKKISVRATELETIHRMSVIVPNSELINSSVGNWTHKMKNGRIDIAIGVAYGTDYKLVRELLLEVGSRPPEVMKEPAPFVNFVGFGESSVDFELRVHLRDWTQFPIIRSEMLFDICEIFGEHEIEIPFPQRDLNIRSIDDDVVKSLGGKPPTKKPKPAPRRKKAEDEA</sequence>
<evidence type="ECO:0000256" key="8">
    <source>
        <dbReference type="SAM" id="Phobius"/>
    </source>
</evidence>
<feature type="region of interest" description="Disordered" evidence="7">
    <location>
        <begin position="786"/>
        <end position="812"/>
    </location>
</feature>
<dbReference type="Proteomes" id="UP001597101">
    <property type="component" value="Unassembled WGS sequence"/>
</dbReference>
<organism evidence="12 13">
    <name type="scientific">Pseudahrensia aquimaris</name>
    <dbReference type="NCBI Taxonomy" id="744461"/>
    <lineage>
        <taxon>Bacteria</taxon>
        <taxon>Pseudomonadati</taxon>
        <taxon>Pseudomonadota</taxon>
        <taxon>Alphaproteobacteria</taxon>
        <taxon>Hyphomicrobiales</taxon>
        <taxon>Ahrensiaceae</taxon>
        <taxon>Pseudahrensia</taxon>
    </lineage>
</organism>
<keyword evidence="13" id="KW-1185">Reference proteome</keyword>
<evidence type="ECO:0000259" key="10">
    <source>
        <dbReference type="Pfam" id="PF00924"/>
    </source>
</evidence>
<dbReference type="SUPFAM" id="SSF82861">
    <property type="entry name" value="Mechanosensitive channel protein MscS (YggB), transmembrane region"/>
    <property type="match status" value="1"/>
</dbReference>
<dbReference type="SUPFAM" id="SSF82689">
    <property type="entry name" value="Mechanosensitive channel protein MscS (YggB), C-terminal domain"/>
    <property type="match status" value="1"/>
</dbReference>
<keyword evidence="5 8" id="KW-1133">Transmembrane helix</keyword>
<evidence type="ECO:0000256" key="1">
    <source>
        <dbReference type="ARBA" id="ARBA00004651"/>
    </source>
</evidence>
<evidence type="ECO:0000256" key="2">
    <source>
        <dbReference type="ARBA" id="ARBA00008017"/>
    </source>
</evidence>
<evidence type="ECO:0000313" key="13">
    <source>
        <dbReference type="Proteomes" id="UP001597101"/>
    </source>
</evidence>
<comment type="subcellular location">
    <subcellularLocation>
        <location evidence="1">Cell membrane</location>
        <topology evidence="1">Multi-pass membrane protein</topology>
    </subcellularLocation>
</comment>
<dbReference type="InterPro" id="IPR010920">
    <property type="entry name" value="LSM_dom_sf"/>
</dbReference>
<dbReference type="InterPro" id="IPR006685">
    <property type="entry name" value="MscS_channel_2nd"/>
</dbReference>
<dbReference type="RefSeq" id="WP_377213059.1">
    <property type="nucleotide sequence ID" value="NZ_JBHTJV010000010.1"/>
</dbReference>
<feature type="transmembrane region" description="Helical" evidence="8">
    <location>
        <begin position="395"/>
        <end position="417"/>
    </location>
</feature>
<dbReference type="InterPro" id="IPR011066">
    <property type="entry name" value="MscS_channel_C_sf"/>
</dbReference>
<proteinExistence type="inferred from homology"/>
<dbReference type="PANTHER" id="PTHR30347">
    <property type="entry name" value="POTASSIUM CHANNEL RELATED"/>
    <property type="match status" value="1"/>
</dbReference>
<feature type="compositionally biased region" description="Basic residues" evidence="7">
    <location>
        <begin position="795"/>
        <end position="806"/>
    </location>
</feature>
<dbReference type="InterPro" id="IPR023408">
    <property type="entry name" value="MscS_beta-dom_sf"/>
</dbReference>
<name>A0ABW3FFE5_9HYPH</name>
<keyword evidence="6 8" id="KW-0472">Membrane</keyword>
<evidence type="ECO:0000256" key="3">
    <source>
        <dbReference type="ARBA" id="ARBA00022475"/>
    </source>
</evidence>
<feature type="transmembrane region" description="Helical" evidence="8">
    <location>
        <begin position="568"/>
        <end position="591"/>
    </location>
</feature>
<dbReference type="InterPro" id="IPR049278">
    <property type="entry name" value="MS_channel_C"/>
</dbReference>
<dbReference type="Pfam" id="PF00924">
    <property type="entry name" value="MS_channel_2nd"/>
    <property type="match status" value="1"/>
</dbReference>
<dbReference type="Gene3D" id="1.10.287.1260">
    <property type="match status" value="1"/>
</dbReference>
<accession>A0ABW3FFE5</accession>
<feature type="domain" description="Mechanosensitive ion channel MscS C-terminal" evidence="11">
    <location>
        <begin position="688"/>
        <end position="770"/>
    </location>
</feature>
<evidence type="ECO:0000256" key="6">
    <source>
        <dbReference type="ARBA" id="ARBA00023136"/>
    </source>
</evidence>
<feature type="transmembrane region" description="Helical" evidence="8">
    <location>
        <begin position="362"/>
        <end position="383"/>
    </location>
</feature>
<keyword evidence="9" id="KW-0732">Signal</keyword>
<evidence type="ECO:0000256" key="4">
    <source>
        <dbReference type="ARBA" id="ARBA00022692"/>
    </source>
</evidence>
<dbReference type="PANTHER" id="PTHR30347:SF1">
    <property type="entry name" value="MECHANOSENSITIVE CHANNEL MSCK"/>
    <property type="match status" value="1"/>
</dbReference>
<comment type="similarity">
    <text evidence="2">Belongs to the MscS (TC 1.A.23) family.</text>
</comment>
<dbReference type="Gene3D" id="2.30.30.60">
    <property type="match status" value="1"/>
</dbReference>
<dbReference type="Pfam" id="PF21082">
    <property type="entry name" value="MS_channel_3rd"/>
    <property type="match status" value="1"/>
</dbReference>
<keyword evidence="4 8" id="KW-0812">Transmembrane</keyword>
<feature type="transmembrane region" description="Helical" evidence="8">
    <location>
        <begin position="330"/>
        <end position="356"/>
    </location>
</feature>
<feature type="transmembrane region" description="Helical" evidence="8">
    <location>
        <begin position="520"/>
        <end position="547"/>
    </location>
</feature>
<feature type="transmembrane region" description="Helical" evidence="8">
    <location>
        <begin position="214"/>
        <end position="232"/>
    </location>
</feature>
<feature type="signal peptide" evidence="9">
    <location>
        <begin position="1"/>
        <end position="36"/>
    </location>
</feature>
<evidence type="ECO:0000256" key="5">
    <source>
        <dbReference type="ARBA" id="ARBA00022989"/>
    </source>
</evidence>
<feature type="transmembrane region" description="Helical" evidence="8">
    <location>
        <begin position="288"/>
        <end position="310"/>
    </location>
</feature>
<feature type="domain" description="Mechanosensitive ion channel MscS" evidence="10">
    <location>
        <begin position="613"/>
        <end position="680"/>
    </location>
</feature>
<dbReference type="InterPro" id="IPR011014">
    <property type="entry name" value="MscS_channel_TM-2"/>
</dbReference>
<comment type="caution">
    <text evidence="12">The sequence shown here is derived from an EMBL/GenBank/DDBJ whole genome shotgun (WGS) entry which is preliminary data.</text>
</comment>
<feature type="transmembrane region" description="Helical" evidence="8">
    <location>
        <begin position="423"/>
        <end position="441"/>
    </location>
</feature>
<feature type="chain" id="PRO_5045575563" evidence="9">
    <location>
        <begin position="37"/>
        <end position="812"/>
    </location>
</feature>
<gene>
    <name evidence="12" type="ORF">ACFQ14_12335</name>
</gene>
<evidence type="ECO:0000313" key="12">
    <source>
        <dbReference type="EMBL" id="MFD0917199.1"/>
    </source>
</evidence>